<proteinExistence type="predicted"/>
<evidence type="ECO:0000313" key="1">
    <source>
        <dbReference type="EMBL" id="MET3611969.1"/>
    </source>
</evidence>
<reference evidence="1 2" key="1">
    <citation type="submission" date="2024-06" db="EMBL/GenBank/DDBJ databases">
        <title>Genomic Encyclopedia of Type Strains, Phase IV (KMG-IV): sequencing the most valuable type-strain genomes for metagenomic binning, comparative biology and taxonomic classification.</title>
        <authorList>
            <person name="Goeker M."/>
        </authorList>
    </citation>
    <scope>NUCLEOTIDE SEQUENCE [LARGE SCALE GENOMIC DNA]</scope>
    <source>
        <strain evidence="1 2">DSM 29780</strain>
    </source>
</reference>
<keyword evidence="2" id="KW-1185">Reference proteome</keyword>
<dbReference type="Proteomes" id="UP001549047">
    <property type="component" value="Unassembled WGS sequence"/>
</dbReference>
<sequence length="36" mass="4362">MFVTTFNPIKEEALMDHIPVWRIRLLVHIWADIRLS</sequence>
<gene>
    <name evidence="1" type="ORF">ABID16_000274</name>
</gene>
<evidence type="ECO:0000313" key="2">
    <source>
        <dbReference type="Proteomes" id="UP001549047"/>
    </source>
</evidence>
<name>A0ABV2IU02_9HYPH</name>
<dbReference type="EMBL" id="JBEPMB010000001">
    <property type="protein sequence ID" value="MET3611969.1"/>
    <property type="molecule type" value="Genomic_DNA"/>
</dbReference>
<organism evidence="1 2">
    <name type="scientific">Rhizobium aquaticum</name>
    <dbReference type="NCBI Taxonomy" id="1549636"/>
    <lineage>
        <taxon>Bacteria</taxon>
        <taxon>Pseudomonadati</taxon>
        <taxon>Pseudomonadota</taxon>
        <taxon>Alphaproteobacteria</taxon>
        <taxon>Hyphomicrobiales</taxon>
        <taxon>Rhizobiaceae</taxon>
        <taxon>Rhizobium/Agrobacterium group</taxon>
        <taxon>Rhizobium</taxon>
    </lineage>
</organism>
<protein>
    <submittedName>
        <fullName evidence="1">Uncharacterized protein</fullName>
    </submittedName>
</protein>
<accession>A0ABV2IU02</accession>
<comment type="caution">
    <text evidence="1">The sequence shown here is derived from an EMBL/GenBank/DDBJ whole genome shotgun (WGS) entry which is preliminary data.</text>
</comment>